<sequence length="64" mass="7192">MEDVKSGMRACGYTNLAGTGDKTPIDQALKRFYCMKDSGFTRKDNLDLCKQGRIGESPICEDRR</sequence>
<accession>A0A0C2IH03</accession>
<comment type="caution">
    <text evidence="1">The sequence shown here is derived from an EMBL/GenBank/DDBJ whole genome shotgun (WGS) entry which is preliminary data.</text>
</comment>
<evidence type="ECO:0000313" key="2">
    <source>
        <dbReference type="Proteomes" id="UP000031535"/>
    </source>
</evidence>
<dbReference type="EMBL" id="JXDG01000022">
    <property type="protein sequence ID" value="KIH84137.1"/>
    <property type="molecule type" value="Genomic_DNA"/>
</dbReference>
<organism evidence="1 2">
    <name type="scientific">Pseudomonas batumici</name>
    <dbReference type="NCBI Taxonomy" id="226910"/>
    <lineage>
        <taxon>Bacteria</taxon>
        <taxon>Pseudomonadati</taxon>
        <taxon>Pseudomonadota</taxon>
        <taxon>Gammaproteobacteria</taxon>
        <taxon>Pseudomonadales</taxon>
        <taxon>Pseudomonadaceae</taxon>
        <taxon>Pseudomonas</taxon>
    </lineage>
</organism>
<dbReference type="Proteomes" id="UP000031535">
    <property type="component" value="Unassembled WGS sequence"/>
</dbReference>
<dbReference type="PATRIC" id="fig|226910.6.peg.2124"/>
<evidence type="ECO:0000313" key="1">
    <source>
        <dbReference type="EMBL" id="KIH84137.1"/>
    </source>
</evidence>
<keyword evidence="2" id="KW-1185">Reference proteome</keyword>
<name>A0A0C2IH03_9PSED</name>
<dbReference type="STRING" id="226910.UCMB321_2137"/>
<gene>
    <name evidence="1" type="ORF">UCMB321_2137</name>
</gene>
<reference evidence="1 2" key="1">
    <citation type="submission" date="2015-01" db="EMBL/GenBank/DDBJ databases">
        <title>Complete genome of Pseudomonas batumici UCM B-321 producer of the batumin antibiotic with strong antistaphilococcal and potential anticancer activity.</title>
        <authorList>
            <person name="Klochko V.V."/>
            <person name="Zelena L.B."/>
            <person name="Elena K.A."/>
            <person name="Reva O.N."/>
        </authorList>
    </citation>
    <scope>NUCLEOTIDE SEQUENCE [LARGE SCALE GENOMIC DNA]</scope>
    <source>
        <strain evidence="1 2">UCM B-321</strain>
    </source>
</reference>
<protein>
    <submittedName>
        <fullName evidence="1">Uncharacterized protein</fullName>
    </submittedName>
</protein>
<dbReference type="AlphaFoldDB" id="A0A0C2IH03"/>
<proteinExistence type="predicted"/>